<reference evidence="4 5" key="1">
    <citation type="submission" date="2023-03" db="EMBL/GenBank/DDBJ databases">
        <title>Bacillus Genome Sequencing.</title>
        <authorList>
            <person name="Dunlap C."/>
        </authorList>
    </citation>
    <scope>NUCLEOTIDE SEQUENCE [LARGE SCALE GENOMIC DNA]</scope>
    <source>
        <strain evidence="4 5">B-23453</strain>
    </source>
</reference>
<keyword evidence="5" id="KW-1185">Reference proteome</keyword>
<dbReference type="Gene3D" id="3.40.640.10">
    <property type="entry name" value="Type I PLP-dependent aspartate aminotransferase-like (Major domain)"/>
    <property type="match status" value="1"/>
</dbReference>
<keyword evidence="2" id="KW-0663">Pyridoxal phosphate</keyword>
<dbReference type="Pfam" id="PF00266">
    <property type="entry name" value="Aminotran_5"/>
    <property type="match status" value="1"/>
</dbReference>
<dbReference type="InterPro" id="IPR016454">
    <property type="entry name" value="Cysteine_dSase"/>
</dbReference>
<sequence length="380" mass="41452">MIYFDYAATTPMDLEALEIYNEAAISVFGNTRSLHDAGSRAEQILSACRNELAELFSAPPEGIYFTSGGTESNLLNIISLAKAHSAKGKHVILSMGEHASVYSAVHYLKDLGYELTEIPFTKDGQVDVNILVQSIRHDTILCCVQHVNPETGVIQPIQEIAGIMQNRGILLHCDCVQSFGKLPLHNITPVVDSLSVSSHKVYGPKGVGAAYINPRHSISPVFPGFHHERGFRGGTLNVPGIAAFVFAAQKLYGENAKQAEYAVLRKAFIEELSGEKDIAEIFQAQNTFQLPQIIGLRIFGVEGQYTMLECNRNGYAISTGSACQAGQTMPSAAMRAMGISENKAKEFIRISFGKETVLQDAVDLARCLKAIGSMKLFRNH</sequence>
<dbReference type="Gene3D" id="1.10.260.50">
    <property type="match status" value="1"/>
</dbReference>
<protein>
    <submittedName>
        <fullName evidence="4">IscS subfamily cysteine desulfurase</fullName>
    </submittedName>
</protein>
<comment type="caution">
    <text evidence="4">The sequence shown here is derived from an EMBL/GenBank/DDBJ whole genome shotgun (WGS) entry which is preliminary data.</text>
</comment>
<proteinExistence type="predicted"/>
<evidence type="ECO:0000259" key="3">
    <source>
        <dbReference type="Pfam" id="PF00266"/>
    </source>
</evidence>
<name>A0ABU6MJD0_9BACI</name>
<dbReference type="Proteomes" id="UP001341444">
    <property type="component" value="Unassembled WGS sequence"/>
</dbReference>
<dbReference type="InterPro" id="IPR015424">
    <property type="entry name" value="PyrdxlP-dep_Trfase"/>
</dbReference>
<dbReference type="InterPro" id="IPR015421">
    <property type="entry name" value="PyrdxlP-dep_Trfase_major"/>
</dbReference>
<evidence type="ECO:0000313" key="5">
    <source>
        <dbReference type="Proteomes" id="UP001341444"/>
    </source>
</evidence>
<dbReference type="RefSeq" id="WP_066261870.1">
    <property type="nucleotide sequence ID" value="NZ_JARMAB010000026.1"/>
</dbReference>
<dbReference type="Gene3D" id="3.90.1150.10">
    <property type="entry name" value="Aspartate Aminotransferase, domain 1"/>
    <property type="match status" value="1"/>
</dbReference>
<accession>A0ABU6MJD0</accession>
<dbReference type="PANTHER" id="PTHR11601:SF36">
    <property type="entry name" value="CYSTEINE DESULFURASE NIFS-RELATED"/>
    <property type="match status" value="1"/>
</dbReference>
<dbReference type="EMBL" id="JARMAB010000026">
    <property type="protein sequence ID" value="MED1204775.1"/>
    <property type="molecule type" value="Genomic_DNA"/>
</dbReference>
<comment type="cofactor">
    <cofactor evidence="1">
        <name>pyridoxal 5'-phosphate</name>
        <dbReference type="ChEBI" id="CHEBI:597326"/>
    </cofactor>
</comment>
<feature type="domain" description="Aminotransferase class V" evidence="3">
    <location>
        <begin position="2"/>
        <end position="356"/>
    </location>
</feature>
<evidence type="ECO:0000256" key="1">
    <source>
        <dbReference type="ARBA" id="ARBA00001933"/>
    </source>
</evidence>
<dbReference type="NCBIfam" id="NF002806">
    <property type="entry name" value="PRK02948.1"/>
    <property type="match status" value="1"/>
</dbReference>
<dbReference type="SUPFAM" id="SSF53383">
    <property type="entry name" value="PLP-dependent transferases"/>
    <property type="match status" value="1"/>
</dbReference>
<dbReference type="PIRSF" id="PIRSF005572">
    <property type="entry name" value="NifS"/>
    <property type="match status" value="1"/>
</dbReference>
<evidence type="ECO:0000256" key="2">
    <source>
        <dbReference type="ARBA" id="ARBA00022898"/>
    </source>
</evidence>
<evidence type="ECO:0000313" key="4">
    <source>
        <dbReference type="EMBL" id="MED1204775.1"/>
    </source>
</evidence>
<gene>
    <name evidence="4" type="ORF">P4T90_17150</name>
</gene>
<dbReference type="InterPro" id="IPR015422">
    <property type="entry name" value="PyrdxlP-dep_Trfase_small"/>
</dbReference>
<dbReference type="PANTHER" id="PTHR11601">
    <property type="entry name" value="CYSTEINE DESULFURYLASE FAMILY MEMBER"/>
    <property type="match status" value="1"/>
</dbReference>
<organism evidence="4 5">
    <name type="scientific">Heyndrickxia acidicola</name>
    <dbReference type="NCBI Taxonomy" id="209389"/>
    <lineage>
        <taxon>Bacteria</taxon>
        <taxon>Bacillati</taxon>
        <taxon>Bacillota</taxon>
        <taxon>Bacilli</taxon>
        <taxon>Bacillales</taxon>
        <taxon>Bacillaceae</taxon>
        <taxon>Heyndrickxia</taxon>
    </lineage>
</organism>
<dbReference type="InterPro" id="IPR000192">
    <property type="entry name" value="Aminotrans_V_dom"/>
</dbReference>